<sequence length="243" mass="27431">MSSPGSIEISSQLLRKLHRIHQQRADLQGQARRGPMQIKAVESSVVAAQAELDNEIAVLKKTRMVSDEKHLQLQSREAHVLDLNRRLNEAASNKEFALLKEQIAADEQANSVQNDEIFEILERIDTLESGLVETKAKLAEAETERDKRLAEIEDRQKKIAMDLERVEIQLEEAETLLPVAVRGDYKRLLEARGEEALAPIEDESCGGCYQTLTTQVVSQVMLSKLTYCPNCNAMLYLAEDRYV</sequence>
<name>A0A7W5H4N3_9BACT</name>
<evidence type="ECO:0000313" key="4">
    <source>
        <dbReference type="Proteomes" id="UP000536179"/>
    </source>
</evidence>
<dbReference type="InterPro" id="IPR052376">
    <property type="entry name" value="Oxidative_Scav/Glycosyltrans"/>
</dbReference>
<evidence type="ECO:0000256" key="1">
    <source>
        <dbReference type="SAM" id="Coils"/>
    </source>
</evidence>
<dbReference type="EMBL" id="JACHXU010000003">
    <property type="protein sequence ID" value="MBB3205343.1"/>
    <property type="molecule type" value="Genomic_DNA"/>
</dbReference>
<dbReference type="Gene3D" id="1.10.287.1490">
    <property type="match status" value="1"/>
</dbReference>
<keyword evidence="4" id="KW-1185">Reference proteome</keyword>
<keyword evidence="1" id="KW-0175">Coiled coil</keyword>
<dbReference type="PANTHER" id="PTHR39082:SF1">
    <property type="entry name" value="SCAVENGER RECEPTOR CLASS A MEMBER 3"/>
    <property type="match status" value="1"/>
</dbReference>
<dbReference type="RefSeq" id="WP_184302765.1">
    <property type="nucleotide sequence ID" value="NZ_JACHXU010000003.1"/>
</dbReference>
<feature type="domain" description="C4-type zinc ribbon" evidence="2">
    <location>
        <begin position="204"/>
        <end position="235"/>
    </location>
</feature>
<evidence type="ECO:0000259" key="2">
    <source>
        <dbReference type="Pfam" id="PF02591"/>
    </source>
</evidence>
<evidence type="ECO:0000313" key="3">
    <source>
        <dbReference type="EMBL" id="MBB3205343.1"/>
    </source>
</evidence>
<accession>A0A7W5H4N3</accession>
<organism evidence="3 4">
    <name type="scientific">Aporhodopirellula rubra</name>
    <dbReference type="NCBI Taxonomy" id="980271"/>
    <lineage>
        <taxon>Bacteria</taxon>
        <taxon>Pseudomonadati</taxon>
        <taxon>Planctomycetota</taxon>
        <taxon>Planctomycetia</taxon>
        <taxon>Pirellulales</taxon>
        <taxon>Pirellulaceae</taxon>
        <taxon>Aporhodopirellula</taxon>
    </lineage>
</organism>
<reference evidence="3 4" key="1">
    <citation type="submission" date="2020-08" db="EMBL/GenBank/DDBJ databases">
        <title>Genomic Encyclopedia of Type Strains, Phase III (KMG-III): the genomes of soil and plant-associated and newly described type strains.</title>
        <authorList>
            <person name="Whitman W."/>
        </authorList>
    </citation>
    <scope>NUCLEOTIDE SEQUENCE [LARGE SCALE GENOMIC DNA]</scope>
    <source>
        <strain evidence="3 4">CECT 8075</strain>
    </source>
</reference>
<dbReference type="PANTHER" id="PTHR39082">
    <property type="entry name" value="PHOSPHOLIPASE C-BETA-2-RELATED"/>
    <property type="match status" value="1"/>
</dbReference>
<protein>
    <recommendedName>
        <fullName evidence="2">C4-type zinc ribbon domain-containing protein</fullName>
    </recommendedName>
</protein>
<dbReference type="Proteomes" id="UP000536179">
    <property type="component" value="Unassembled WGS sequence"/>
</dbReference>
<dbReference type="Pfam" id="PF02591">
    <property type="entry name" value="Zn_ribbon_9"/>
    <property type="match status" value="1"/>
</dbReference>
<proteinExistence type="predicted"/>
<comment type="caution">
    <text evidence="3">The sequence shown here is derived from an EMBL/GenBank/DDBJ whole genome shotgun (WGS) entry which is preliminary data.</text>
</comment>
<dbReference type="AlphaFoldDB" id="A0A7W5H4N3"/>
<dbReference type="InterPro" id="IPR003743">
    <property type="entry name" value="Zf-RING_7"/>
</dbReference>
<gene>
    <name evidence="3" type="ORF">FHS27_001143</name>
</gene>
<feature type="coiled-coil region" evidence="1">
    <location>
        <begin position="124"/>
        <end position="176"/>
    </location>
</feature>